<protein>
    <recommendedName>
        <fullName evidence="2">F-box domain-containing protein</fullName>
    </recommendedName>
</protein>
<name>A0A067SBE3_GALM3</name>
<dbReference type="Proteomes" id="UP000027222">
    <property type="component" value="Unassembled WGS sequence"/>
</dbReference>
<dbReference type="OrthoDB" id="2322499at2759"/>
<dbReference type="HOGENOM" id="CLU_087347_0_0_1"/>
<organism evidence="3 4">
    <name type="scientific">Galerina marginata (strain CBS 339.88)</name>
    <dbReference type="NCBI Taxonomy" id="685588"/>
    <lineage>
        <taxon>Eukaryota</taxon>
        <taxon>Fungi</taxon>
        <taxon>Dikarya</taxon>
        <taxon>Basidiomycota</taxon>
        <taxon>Agaricomycotina</taxon>
        <taxon>Agaricomycetes</taxon>
        <taxon>Agaricomycetidae</taxon>
        <taxon>Agaricales</taxon>
        <taxon>Agaricineae</taxon>
        <taxon>Strophariaceae</taxon>
        <taxon>Galerina</taxon>
    </lineage>
</organism>
<evidence type="ECO:0000313" key="3">
    <source>
        <dbReference type="EMBL" id="KDR68186.1"/>
    </source>
</evidence>
<feature type="compositionally biased region" description="Polar residues" evidence="1">
    <location>
        <begin position="20"/>
        <end position="31"/>
    </location>
</feature>
<sequence length="182" mass="20253">MTPRTPQMTAAVQAGLDASQRLSSTSDNPAASQPDAPTIIKPAPRKRPSKSQSRSRKSSIDNLSSLPMELILETAKSLHPKDLLALCRVNILLRDRLLARSARSCWRETLNNVLGLPDCPAGLTDPQYASFVFDIFCMACGALSRRTCQTFPSLRSRLCKLCRPRNLINGNQLRTLFQHQRH</sequence>
<dbReference type="PROSITE" id="PS50181">
    <property type="entry name" value="FBOX"/>
    <property type="match status" value="1"/>
</dbReference>
<feature type="compositionally biased region" description="Polar residues" evidence="1">
    <location>
        <begin position="1"/>
        <end position="10"/>
    </location>
</feature>
<dbReference type="InterPro" id="IPR001810">
    <property type="entry name" value="F-box_dom"/>
</dbReference>
<dbReference type="SUPFAM" id="SSF81383">
    <property type="entry name" value="F-box domain"/>
    <property type="match status" value="1"/>
</dbReference>
<gene>
    <name evidence="3" type="ORF">GALMADRAFT_1048022</name>
</gene>
<dbReference type="AlphaFoldDB" id="A0A067SBE3"/>
<feature type="domain" description="F-box" evidence="2">
    <location>
        <begin position="60"/>
        <end position="109"/>
    </location>
</feature>
<feature type="region of interest" description="Disordered" evidence="1">
    <location>
        <begin position="1"/>
        <end position="60"/>
    </location>
</feature>
<reference evidence="4" key="1">
    <citation type="journal article" date="2014" name="Proc. Natl. Acad. Sci. U.S.A.">
        <title>Extensive sampling of basidiomycete genomes demonstrates inadequacy of the white-rot/brown-rot paradigm for wood decay fungi.</title>
        <authorList>
            <person name="Riley R."/>
            <person name="Salamov A.A."/>
            <person name="Brown D.W."/>
            <person name="Nagy L.G."/>
            <person name="Floudas D."/>
            <person name="Held B.W."/>
            <person name="Levasseur A."/>
            <person name="Lombard V."/>
            <person name="Morin E."/>
            <person name="Otillar R."/>
            <person name="Lindquist E.A."/>
            <person name="Sun H."/>
            <person name="LaButti K.M."/>
            <person name="Schmutz J."/>
            <person name="Jabbour D."/>
            <person name="Luo H."/>
            <person name="Baker S.E."/>
            <person name="Pisabarro A.G."/>
            <person name="Walton J.D."/>
            <person name="Blanchette R.A."/>
            <person name="Henrissat B."/>
            <person name="Martin F."/>
            <person name="Cullen D."/>
            <person name="Hibbett D.S."/>
            <person name="Grigoriev I.V."/>
        </authorList>
    </citation>
    <scope>NUCLEOTIDE SEQUENCE [LARGE SCALE GENOMIC DNA]</scope>
    <source>
        <strain evidence="4">CBS 339.88</strain>
    </source>
</reference>
<evidence type="ECO:0000256" key="1">
    <source>
        <dbReference type="SAM" id="MobiDB-lite"/>
    </source>
</evidence>
<accession>A0A067SBE3</accession>
<evidence type="ECO:0000313" key="4">
    <source>
        <dbReference type="Proteomes" id="UP000027222"/>
    </source>
</evidence>
<dbReference type="InterPro" id="IPR036047">
    <property type="entry name" value="F-box-like_dom_sf"/>
</dbReference>
<evidence type="ECO:0000259" key="2">
    <source>
        <dbReference type="PROSITE" id="PS50181"/>
    </source>
</evidence>
<dbReference type="EMBL" id="KL142409">
    <property type="protein sequence ID" value="KDR68186.1"/>
    <property type="molecule type" value="Genomic_DNA"/>
</dbReference>
<keyword evidence="4" id="KW-1185">Reference proteome</keyword>
<feature type="compositionally biased region" description="Basic residues" evidence="1">
    <location>
        <begin position="43"/>
        <end position="57"/>
    </location>
</feature>
<proteinExistence type="predicted"/>